<dbReference type="PIRSF" id="PIRSF039090">
    <property type="entry name" value="Flis"/>
    <property type="match status" value="1"/>
</dbReference>
<accession>A0A0G8G557</accession>
<comment type="subcellular location">
    <subcellularLocation>
        <location evidence="1">Cytoplasm</location>
        <location evidence="1">Cytosol</location>
    </subcellularLocation>
</comment>
<evidence type="ECO:0000313" key="6">
    <source>
        <dbReference type="EMBL" id="RGK47147.1"/>
    </source>
</evidence>
<reference evidence="7" key="2">
    <citation type="submission" date="2023-02" db="EMBL/GenBank/DDBJ databases">
        <title>Complete genome sequence of Lactobacillus ruminis CACC888 isolated from Pig feces.</title>
        <authorList>
            <person name="Park S."/>
            <person name="Park M.A."/>
            <person name="Kim D.-H."/>
            <person name="Kim Y."/>
        </authorList>
    </citation>
    <scope>NUCLEOTIDE SEQUENCE</scope>
    <source>
        <strain evidence="7">CACC888</strain>
    </source>
</reference>
<name>A0A0G8G557_9LACO</name>
<evidence type="ECO:0000256" key="1">
    <source>
        <dbReference type="ARBA" id="ARBA00004514"/>
    </source>
</evidence>
<dbReference type="InterPro" id="IPR003713">
    <property type="entry name" value="FliS"/>
</dbReference>
<evidence type="ECO:0000256" key="5">
    <source>
        <dbReference type="ARBA" id="ARBA00023186"/>
    </source>
</evidence>
<dbReference type="PANTHER" id="PTHR34773:SF1">
    <property type="entry name" value="FLAGELLAR SECRETION CHAPERONE FLIS"/>
    <property type="match status" value="1"/>
</dbReference>
<keyword evidence="3" id="KW-0963">Cytoplasm</keyword>
<evidence type="ECO:0000313" key="7">
    <source>
        <dbReference type="EMBL" id="WDC82297.1"/>
    </source>
</evidence>
<comment type="similarity">
    <text evidence="2">Belongs to the FliS family.</text>
</comment>
<dbReference type="Proteomes" id="UP000260790">
    <property type="component" value="Unassembled WGS sequence"/>
</dbReference>
<gene>
    <name evidence="6" type="primary">fliS</name>
    <name evidence="6" type="ORF">DXD09_04120</name>
    <name evidence="7" type="ORF">PSR59_01260</name>
</gene>
<dbReference type="CDD" id="cd16098">
    <property type="entry name" value="FliS"/>
    <property type="match status" value="1"/>
</dbReference>
<keyword evidence="6" id="KW-0966">Cell projection</keyword>
<evidence type="ECO:0000256" key="4">
    <source>
        <dbReference type="ARBA" id="ARBA00022795"/>
    </source>
</evidence>
<dbReference type="PANTHER" id="PTHR34773">
    <property type="entry name" value="FLAGELLAR SECRETION CHAPERONE FLIS"/>
    <property type="match status" value="1"/>
</dbReference>
<dbReference type="SUPFAM" id="SSF101116">
    <property type="entry name" value="Flagellar export chaperone FliS"/>
    <property type="match status" value="1"/>
</dbReference>
<evidence type="ECO:0000256" key="3">
    <source>
        <dbReference type="ARBA" id="ARBA00022490"/>
    </source>
</evidence>
<organism evidence="6 8">
    <name type="scientific">Ligilactobacillus ruminis</name>
    <dbReference type="NCBI Taxonomy" id="1623"/>
    <lineage>
        <taxon>Bacteria</taxon>
        <taxon>Bacillati</taxon>
        <taxon>Bacillota</taxon>
        <taxon>Bacilli</taxon>
        <taxon>Lactobacillales</taxon>
        <taxon>Lactobacillaceae</taxon>
        <taxon>Ligilactobacillus</taxon>
    </lineage>
</organism>
<evidence type="ECO:0000256" key="2">
    <source>
        <dbReference type="ARBA" id="ARBA00008787"/>
    </source>
</evidence>
<reference evidence="6 8" key="1">
    <citation type="submission" date="2018-08" db="EMBL/GenBank/DDBJ databases">
        <title>A genome reference for cultivated species of the human gut microbiota.</title>
        <authorList>
            <person name="Zou Y."/>
            <person name="Xue W."/>
            <person name="Luo G."/>
        </authorList>
    </citation>
    <scope>NUCLEOTIDE SEQUENCE [LARGE SCALE GENOMIC DNA]</scope>
    <source>
        <strain evidence="6 8">TF10-9AT</strain>
    </source>
</reference>
<evidence type="ECO:0000313" key="8">
    <source>
        <dbReference type="Proteomes" id="UP000260790"/>
    </source>
</evidence>
<dbReference type="EMBL" id="QSQR01000003">
    <property type="protein sequence ID" value="RGK47147.1"/>
    <property type="molecule type" value="Genomic_DNA"/>
</dbReference>
<keyword evidence="4" id="KW-1005">Bacterial flagellum biogenesis</keyword>
<keyword evidence="6" id="KW-0969">Cilium</keyword>
<dbReference type="InterPro" id="IPR036584">
    <property type="entry name" value="FliS_sf"/>
</dbReference>
<keyword evidence="5" id="KW-0143">Chaperone</keyword>
<dbReference type="AlphaFoldDB" id="A0A0G8G557"/>
<dbReference type="NCBIfam" id="TIGR00208">
    <property type="entry name" value="fliS"/>
    <property type="match status" value="1"/>
</dbReference>
<dbReference type="RefSeq" id="WP_046921392.1">
    <property type="nucleotide sequence ID" value="NZ_CP117687.1"/>
</dbReference>
<dbReference type="GO" id="GO:0005829">
    <property type="term" value="C:cytosol"/>
    <property type="evidence" value="ECO:0007669"/>
    <property type="project" value="UniProtKB-SubCell"/>
</dbReference>
<dbReference type="GO" id="GO:0044780">
    <property type="term" value="P:bacterial-type flagellum assembly"/>
    <property type="evidence" value="ECO:0007669"/>
    <property type="project" value="InterPro"/>
</dbReference>
<proteinExistence type="inferred from homology"/>
<dbReference type="Gene3D" id="1.20.120.340">
    <property type="entry name" value="Flagellar protein FliS"/>
    <property type="match status" value="1"/>
</dbReference>
<dbReference type="Proteomes" id="UP001222683">
    <property type="component" value="Chromosome"/>
</dbReference>
<dbReference type="GO" id="GO:0071973">
    <property type="term" value="P:bacterial-type flagellum-dependent cell motility"/>
    <property type="evidence" value="ECO:0007669"/>
    <property type="project" value="TreeGrafter"/>
</dbReference>
<keyword evidence="6" id="KW-0282">Flagellum</keyword>
<sequence length="124" mass="14126">MANPYASHKNDYLRNQVMSASPNKLIEMLIEGAIKSIKKAEMAIEDKKIEAANNEIVHAQDIVDELKFSVNKEIEGDIPQQLISTYDVVEQELIQANIHKDKNHLEIALTMLNELLDAWKQITK</sequence>
<dbReference type="Pfam" id="PF02561">
    <property type="entry name" value="FliS"/>
    <property type="match status" value="1"/>
</dbReference>
<protein>
    <submittedName>
        <fullName evidence="6">Flagellar export chaperone FliS</fullName>
    </submittedName>
</protein>
<dbReference type="EMBL" id="CP117692">
    <property type="protein sequence ID" value="WDC82297.1"/>
    <property type="molecule type" value="Genomic_DNA"/>
</dbReference>